<evidence type="ECO:0000313" key="2">
    <source>
        <dbReference type="Proteomes" id="UP001519305"/>
    </source>
</evidence>
<dbReference type="Gene3D" id="3.40.50.720">
    <property type="entry name" value="NAD(P)-binding Rossmann-like Domain"/>
    <property type="match status" value="1"/>
</dbReference>
<reference evidence="1 2" key="1">
    <citation type="submission" date="2021-03" db="EMBL/GenBank/DDBJ databases">
        <title>Sequencing the genomes of 1000 actinobacteria strains.</title>
        <authorList>
            <person name="Klenk H.-P."/>
        </authorList>
    </citation>
    <scope>NUCLEOTIDE SEQUENCE [LARGE SCALE GENOMIC DNA]</scope>
    <source>
        <strain evidence="1 2">DSM 44506</strain>
    </source>
</reference>
<accession>A0ABS4UA00</accession>
<dbReference type="RefSeq" id="WP_209654034.1">
    <property type="nucleotide sequence ID" value="NZ_CP047357.1"/>
</dbReference>
<dbReference type="InterPro" id="IPR022291">
    <property type="entry name" value="Bacteriocin_synth_cyclodeHase"/>
</dbReference>
<sequence>MGVGIGESAPVLLHRHVPVLLRPGGRVQFGADARTCLVFPIPDGVAPGPVFAALLAGTRGACISEGLAGTELPAATAHQLVGELRRAGFVDKHRQPGPVALIGRDGLRPRLADALRLRGWSPTSRIPGPATAAWITRAPVASVGTVVLTGFEVPDVTLLGTLRGRGIAHLSVVLRDGVGVVGPWVPDSAAPCPACAEEHRVDDDPARRMLALQLAGRVGTAPPETVTATIATVIAQLGSITAGDGSLLRGADVVVDPHGLGGRVRPLLPHPRCPVCTGAAAMAR</sequence>
<dbReference type="Proteomes" id="UP001519305">
    <property type="component" value="Unassembled WGS sequence"/>
</dbReference>
<comment type="caution">
    <text evidence="1">The sequence shown here is derived from an EMBL/GenBank/DDBJ whole genome shotgun (WGS) entry which is preliminary data.</text>
</comment>
<organism evidence="1 2">
    <name type="scientific">Corynebacterium freneyi</name>
    <dbReference type="NCBI Taxonomy" id="134034"/>
    <lineage>
        <taxon>Bacteria</taxon>
        <taxon>Bacillati</taxon>
        <taxon>Actinomycetota</taxon>
        <taxon>Actinomycetes</taxon>
        <taxon>Mycobacteriales</taxon>
        <taxon>Corynebacteriaceae</taxon>
        <taxon>Corynebacterium</taxon>
    </lineage>
</organism>
<dbReference type="EMBL" id="JAGINY010000001">
    <property type="protein sequence ID" value="MBP2333359.1"/>
    <property type="molecule type" value="Genomic_DNA"/>
</dbReference>
<dbReference type="NCBIfam" id="TIGR03882">
    <property type="entry name" value="cyclo_dehyd_2"/>
    <property type="match status" value="1"/>
</dbReference>
<name>A0ABS4UA00_9CORY</name>
<evidence type="ECO:0000313" key="1">
    <source>
        <dbReference type="EMBL" id="MBP2333359.1"/>
    </source>
</evidence>
<proteinExistence type="predicted"/>
<keyword evidence="2" id="KW-1185">Reference proteome</keyword>
<gene>
    <name evidence="1" type="ORF">JOF33_002058</name>
</gene>
<protein>
    <submittedName>
        <fullName evidence="1">Bacteriocin biosynthesis cyclodehydratase domain-containing protein</fullName>
    </submittedName>
</protein>